<keyword evidence="2" id="KW-1185">Reference proteome</keyword>
<organism evidence="1 2">
    <name type="scientific">Flavobacterium piscis</name>
    <dbReference type="NCBI Taxonomy" id="1114874"/>
    <lineage>
        <taxon>Bacteria</taxon>
        <taxon>Pseudomonadati</taxon>
        <taxon>Bacteroidota</taxon>
        <taxon>Flavobacteriia</taxon>
        <taxon>Flavobacteriales</taxon>
        <taxon>Flavobacteriaceae</taxon>
        <taxon>Flavobacterium</taxon>
    </lineage>
</organism>
<evidence type="ECO:0000313" key="1">
    <source>
        <dbReference type="EMBL" id="OCB73719.1"/>
    </source>
</evidence>
<dbReference type="Proteomes" id="UP000093343">
    <property type="component" value="Unassembled WGS sequence"/>
</dbReference>
<evidence type="ECO:0000313" key="2">
    <source>
        <dbReference type="Proteomes" id="UP000093343"/>
    </source>
</evidence>
<accession>A0ABX2XR65</accession>
<reference evidence="2" key="1">
    <citation type="submission" date="2016-03" db="EMBL/GenBank/DDBJ databases">
        <title>Draft genome sequence of Paenibacillus glacialis DSM 22343.</title>
        <authorList>
            <person name="Shin S.-K."/>
            <person name="Yi H."/>
        </authorList>
    </citation>
    <scope>NUCLEOTIDE SEQUENCE [LARGE SCALE GENOMIC DNA]</scope>
    <source>
        <strain evidence="2">CCUG 60099</strain>
    </source>
</reference>
<proteinExistence type="predicted"/>
<dbReference type="EMBL" id="LVEN01000027">
    <property type="protein sequence ID" value="OCB73719.1"/>
    <property type="molecule type" value="Genomic_DNA"/>
</dbReference>
<name>A0ABX2XR65_9FLAO</name>
<comment type="caution">
    <text evidence="1">The sequence shown here is derived from an EMBL/GenBank/DDBJ whole genome shotgun (WGS) entry which is preliminary data.</text>
</comment>
<gene>
    <name evidence="1" type="ORF">FLP_13660</name>
</gene>
<dbReference type="Pfam" id="PF22541">
    <property type="entry name" value="DUF7005"/>
    <property type="match status" value="1"/>
</dbReference>
<sequence>MVNQSPFKEEVPLIDNGLSEELKTYLSNKFKSNKTILSFENETGIEYWEDLAKKITEDKLLFNELKKCYPQLNFPIELGIEEKQEYKDVVLKGKTENIKLASALRLNDPKNITLKIGESIAGKIPILTVPDQEDFIKILQCLLYKNNPKPVPQSMGAVLINGLNNWQKIASLKSDWLTSHTVDNWSKEFYLNILPNYSLYKDKLIIISTKPYSNVSAKQLGLNESLWLLYSLSIREKHECTHLYTLKKFGIASNNLHDELIADYIGIVKTIGKYNKSWMFMFMGIENSPKYRQGARLENYISDDKLSKNDFIKLIEIVKMAIENISIFDESAGKLQSNIDQMCRIDALCETSLEELSSTNGASLLIDNYNKRL</sequence>
<protein>
    <submittedName>
        <fullName evidence="1">Uncharacterized protein</fullName>
    </submittedName>
</protein>
<dbReference type="RefSeq" id="WP_065450037.1">
    <property type="nucleotide sequence ID" value="NZ_LVEN01000027.1"/>
</dbReference>
<dbReference type="InterPro" id="IPR054274">
    <property type="entry name" value="DUF7005"/>
</dbReference>